<dbReference type="PROSITE" id="PS50106">
    <property type="entry name" value="PDZ"/>
    <property type="match status" value="1"/>
</dbReference>
<gene>
    <name evidence="2" type="ORF">GCM10023156_59300</name>
</gene>
<dbReference type="SUPFAM" id="SSF50156">
    <property type="entry name" value="PDZ domain-like"/>
    <property type="match status" value="1"/>
</dbReference>
<organism evidence="2 3">
    <name type="scientific">Novipirellula rosea</name>
    <dbReference type="NCBI Taxonomy" id="1031540"/>
    <lineage>
        <taxon>Bacteria</taxon>
        <taxon>Pseudomonadati</taxon>
        <taxon>Planctomycetota</taxon>
        <taxon>Planctomycetia</taxon>
        <taxon>Pirellulales</taxon>
        <taxon>Pirellulaceae</taxon>
        <taxon>Novipirellula</taxon>
    </lineage>
</organism>
<protein>
    <recommendedName>
        <fullName evidence="1">PDZ domain-containing protein</fullName>
    </recommendedName>
</protein>
<reference evidence="3" key="1">
    <citation type="journal article" date="2019" name="Int. J. Syst. Evol. Microbiol.">
        <title>The Global Catalogue of Microorganisms (GCM) 10K type strain sequencing project: providing services to taxonomists for standard genome sequencing and annotation.</title>
        <authorList>
            <consortium name="The Broad Institute Genomics Platform"/>
            <consortium name="The Broad Institute Genome Sequencing Center for Infectious Disease"/>
            <person name="Wu L."/>
            <person name="Ma J."/>
        </authorList>
    </citation>
    <scope>NUCLEOTIDE SEQUENCE [LARGE SCALE GENOMIC DNA]</scope>
    <source>
        <strain evidence="3">JCM 17759</strain>
    </source>
</reference>
<name>A0ABP8NNR2_9BACT</name>
<evidence type="ECO:0000259" key="1">
    <source>
        <dbReference type="PROSITE" id="PS50106"/>
    </source>
</evidence>
<accession>A0ABP8NNR2</accession>
<proteinExistence type="predicted"/>
<dbReference type="InterPro" id="IPR001478">
    <property type="entry name" value="PDZ"/>
</dbReference>
<dbReference type="EMBL" id="BAABGA010000098">
    <property type="protein sequence ID" value="GAA4468375.1"/>
    <property type="molecule type" value="Genomic_DNA"/>
</dbReference>
<comment type="caution">
    <text evidence="2">The sequence shown here is derived from an EMBL/GenBank/DDBJ whole genome shotgun (WGS) entry which is preliminary data.</text>
</comment>
<dbReference type="Gene3D" id="2.30.42.10">
    <property type="match status" value="1"/>
</dbReference>
<evidence type="ECO:0000313" key="2">
    <source>
        <dbReference type="EMBL" id="GAA4468375.1"/>
    </source>
</evidence>
<dbReference type="SMART" id="SM00228">
    <property type="entry name" value="PDZ"/>
    <property type="match status" value="1"/>
</dbReference>
<dbReference type="InterPro" id="IPR036034">
    <property type="entry name" value="PDZ_sf"/>
</dbReference>
<dbReference type="Proteomes" id="UP001500840">
    <property type="component" value="Unassembled WGS sequence"/>
</dbReference>
<dbReference type="Pfam" id="PF13180">
    <property type="entry name" value="PDZ_2"/>
    <property type="match status" value="1"/>
</dbReference>
<evidence type="ECO:0000313" key="3">
    <source>
        <dbReference type="Proteomes" id="UP001500840"/>
    </source>
</evidence>
<feature type="domain" description="PDZ" evidence="1">
    <location>
        <begin position="11"/>
        <end position="100"/>
    </location>
</feature>
<keyword evidence="3" id="KW-1185">Reference proteome</keyword>
<sequence length="125" mass="12866">MFDINHFRASSRALSPESVGWAGIGWDAASPADIAAMGVPYALKLTQVAPTGPADAAGLMAGDFVTTINGSTFRDAADFQSRASGLRPGQAVRLGIVRNGAATTITVTLGDWSDVKDLSITTIGL</sequence>